<dbReference type="GeneID" id="39977547"/>
<reference evidence="2 3" key="1">
    <citation type="submission" date="2016-10" db="EMBL/GenBank/DDBJ databases">
        <title>Reductive evolution of mitochondrial metabolism and differential evolution of invasion-related proteins in Cryptosporidium.</title>
        <authorList>
            <person name="Liu S."/>
            <person name="Roellig D.M."/>
            <person name="Guo Y."/>
            <person name="Li N."/>
            <person name="Frace M.A."/>
            <person name="Tang K."/>
            <person name="Zhang L."/>
            <person name="Feng Y."/>
            <person name="Xiao L."/>
        </authorList>
    </citation>
    <scope>NUCLEOTIDE SEQUENCE [LARGE SCALE GENOMIC DNA]</scope>
    <source>
        <strain evidence="2">39726</strain>
    </source>
</reference>
<dbReference type="OrthoDB" id="342564at2759"/>
<sequence length="354" mass="41456">MEFFDDDTISNMNRMDLKNKPNIFDDLLEEDEEVEQVNEEDVIFLGDEKNRNGLLFRSNYDTERIKFENENKAEKIIFGIEERREEELEKREDEVKVEVEIAEREKLNSNPFGMVERLDFQEFNDNLNDNEFDNDFGIDNKFEDNEDVFSFSRFNRNVNEEKGVYSRQIEHVKNIETEENDISNNLFELNQKKQDEKGRNSNIEKEKFNSENLALDNHKITSQSIQDDSKLNEIKASSNYSDTYTNINKENKSTSLEKIESEKIEKNILSHHLSGNSKETNIYSSANSGNETCGIPNNVTKSNCLQSSIEDIDWNKVCKIIESFEEQTGNIGRNQMLFKSIIYKLANEFNIVDK</sequence>
<feature type="region of interest" description="Disordered" evidence="1">
    <location>
        <begin position="189"/>
        <end position="210"/>
    </location>
</feature>
<proteinExistence type="predicted"/>
<dbReference type="Proteomes" id="UP000186176">
    <property type="component" value="Unassembled WGS sequence"/>
</dbReference>
<feature type="compositionally biased region" description="Basic and acidic residues" evidence="1">
    <location>
        <begin position="190"/>
        <end position="209"/>
    </location>
</feature>
<dbReference type="EMBL" id="LRBP01000029">
    <property type="protein sequence ID" value="OII71377.1"/>
    <property type="molecule type" value="Genomic_DNA"/>
</dbReference>
<dbReference type="VEuPathDB" id="CryptoDB:cubi_00755"/>
<accession>A0A1J4MAX4</accession>
<dbReference type="RefSeq" id="XP_028873212.1">
    <property type="nucleotide sequence ID" value="XM_029017768.1"/>
</dbReference>
<keyword evidence="3" id="KW-1185">Reference proteome</keyword>
<evidence type="ECO:0000256" key="1">
    <source>
        <dbReference type="SAM" id="MobiDB-lite"/>
    </source>
</evidence>
<organism evidence="2 3">
    <name type="scientific">Cryptosporidium ubiquitum</name>
    <dbReference type="NCBI Taxonomy" id="857276"/>
    <lineage>
        <taxon>Eukaryota</taxon>
        <taxon>Sar</taxon>
        <taxon>Alveolata</taxon>
        <taxon>Apicomplexa</taxon>
        <taxon>Conoidasida</taxon>
        <taxon>Coccidia</taxon>
        <taxon>Eucoccidiorida</taxon>
        <taxon>Eimeriorina</taxon>
        <taxon>Cryptosporidiidae</taxon>
        <taxon>Cryptosporidium</taxon>
    </lineage>
</organism>
<comment type="caution">
    <text evidence="2">The sequence shown here is derived from an EMBL/GenBank/DDBJ whole genome shotgun (WGS) entry which is preliminary data.</text>
</comment>
<gene>
    <name evidence="2" type="ORF">cubi_00755</name>
</gene>
<evidence type="ECO:0000313" key="2">
    <source>
        <dbReference type="EMBL" id="OII71377.1"/>
    </source>
</evidence>
<evidence type="ECO:0000313" key="3">
    <source>
        <dbReference type="Proteomes" id="UP000186176"/>
    </source>
</evidence>
<protein>
    <submittedName>
        <fullName evidence="2">Uncharacterized protein</fullName>
    </submittedName>
</protein>
<dbReference type="AlphaFoldDB" id="A0A1J4MAX4"/>
<name>A0A1J4MAX4_9CRYT</name>